<evidence type="ECO:0000256" key="4">
    <source>
        <dbReference type="ARBA" id="ARBA00022692"/>
    </source>
</evidence>
<dbReference type="PROSITE" id="PS50850">
    <property type="entry name" value="MFS"/>
    <property type="match status" value="1"/>
</dbReference>
<dbReference type="Gene3D" id="1.20.1250.20">
    <property type="entry name" value="MFS general substrate transporter like domains"/>
    <property type="match status" value="1"/>
</dbReference>
<evidence type="ECO:0000256" key="7">
    <source>
        <dbReference type="SAM" id="Phobius"/>
    </source>
</evidence>
<dbReference type="SUPFAM" id="SSF103473">
    <property type="entry name" value="MFS general substrate transporter"/>
    <property type="match status" value="1"/>
</dbReference>
<dbReference type="EMBL" id="BAABIW010000015">
    <property type="protein sequence ID" value="GAA5027968.1"/>
    <property type="molecule type" value="Genomic_DNA"/>
</dbReference>
<evidence type="ECO:0000313" key="9">
    <source>
        <dbReference type="EMBL" id="GAA5027968.1"/>
    </source>
</evidence>
<gene>
    <name evidence="9" type="ORF">GCM10023258_23090</name>
</gene>
<evidence type="ECO:0000256" key="5">
    <source>
        <dbReference type="ARBA" id="ARBA00022989"/>
    </source>
</evidence>
<accession>A0ABP9JCQ8</accession>
<proteinExistence type="predicted"/>
<dbReference type="InterPro" id="IPR036259">
    <property type="entry name" value="MFS_trans_sf"/>
</dbReference>
<feature type="transmembrane region" description="Helical" evidence="7">
    <location>
        <begin position="51"/>
        <end position="72"/>
    </location>
</feature>
<comment type="subcellular location">
    <subcellularLocation>
        <location evidence="1">Cell membrane</location>
        <topology evidence="1">Multi-pass membrane protein</topology>
    </subcellularLocation>
</comment>
<keyword evidence="10" id="KW-1185">Reference proteome</keyword>
<name>A0ABP9JCQ8_9MICO</name>
<feature type="transmembrane region" description="Helical" evidence="7">
    <location>
        <begin position="28"/>
        <end position="45"/>
    </location>
</feature>
<organism evidence="9 10">
    <name type="scientific">Terrabacter aeriphilus</name>
    <dbReference type="NCBI Taxonomy" id="515662"/>
    <lineage>
        <taxon>Bacteria</taxon>
        <taxon>Bacillati</taxon>
        <taxon>Actinomycetota</taxon>
        <taxon>Actinomycetes</taxon>
        <taxon>Micrococcales</taxon>
        <taxon>Intrasporangiaceae</taxon>
        <taxon>Terrabacter</taxon>
    </lineage>
</organism>
<protein>
    <recommendedName>
        <fullName evidence="8">Major facilitator superfamily (MFS) profile domain-containing protein</fullName>
    </recommendedName>
</protein>
<keyword evidence="6 7" id="KW-0472">Membrane</keyword>
<evidence type="ECO:0000256" key="6">
    <source>
        <dbReference type="ARBA" id="ARBA00023136"/>
    </source>
</evidence>
<dbReference type="InterPro" id="IPR011701">
    <property type="entry name" value="MFS"/>
</dbReference>
<dbReference type="Proteomes" id="UP001500427">
    <property type="component" value="Unassembled WGS sequence"/>
</dbReference>
<feature type="transmembrane region" description="Helical" evidence="7">
    <location>
        <begin position="93"/>
        <end position="117"/>
    </location>
</feature>
<keyword evidence="3" id="KW-1003">Cell membrane</keyword>
<evidence type="ECO:0000313" key="10">
    <source>
        <dbReference type="Proteomes" id="UP001500427"/>
    </source>
</evidence>
<feature type="transmembrane region" description="Helical" evidence="7">
    <location>
        <begin position="129"/>
        <end position="152"/>
    </location>
</feature>
<sequence length="158" mass="15435">MVPTSLTGFAFSLALLPRILRRFGPQRTLLAGLVVLAAGQLWLAYAPRDNGYATAVLPGLLLVAVGVALSFTPTTMVIASAAPATHTGLASGLAGSATQVGAALGTATFTAIGVSMAAPASGHLGANGFSAAFTAAAAVALITAALGSTIACTRPGSR</sequence>
<reference evidence="10" key="1">
    <citation type="journal article" date="2019" name="Int. J. Syst. Evol. Microbiol.">
        <title>The Global Catalogue of Microorganisms (GCM) 10K type strain sequencing project: providing services to taxonomists for standard genome sequencing and annotation.</title>
        <authorList>
            <consortium name="The Broad Institute Genomics Platform"/>
            <consortium name="The Broad Institute Genome Sequencing Center for Infectious Disease"/>
            <person name="Wu L."/>
            <person name="Ma J."/>
        </authorList>
    </citation>
    <scope>NUCLEOTIDE SEQUENCE [LARGE SCALE GENOMIC DNA]</scope>
    <source>
        <strain evidence="10">JCM 17687</strain>
    </source>
</reference>
<dbReference type="PANTHER" id="PTHR42718">
    <property type="entry name" value="MAJOR FACILITATOR SUPERFAMILY MULTIDRUG TRANSPORTER MFSC"/>
    <property type="match status" value="1"/>
</dbReference>
<keyword evidence="2" id="KW-0813">Transport</keyword>
<dbReference type="Pfam" id="PF07690">
    <property type="entry name" value="MFS_1"/>
    <property type="match status" value="1"/>
</dbReference>
<evidence type="ECO:0000256" key="1">
    <source>
        <dbReference type="ARBA" id="ARBA00004651"/>
    </source>
</evidence>
<keyword evidence="5 7" id="KW-1133">Transmembrane helix</keyword>
<dbReference type="InterPro" id="IPR020846">
    <property type="entry name" value="MFS_dom"/>
</dbReference>
<comment type="caution">
    <text evidence="9">The sequence shown here is derived from an EMBL/GenBank/DDBJ whole genome shotgun (WGS) entry which is preliminary data.</text>
</comment>
<dbReference type="PANTHER" id="PTHR42718:SF46">
    <property type="entry name" value="BLR6921 PROTEIN"/>
    <property type="match status" value="1"/>
</dbReference>
<evidence type="ECO:0000259" key="8">
    <source>
        <dbReference type="PROSITE" id="PS50850"/>
    </source>
</evidence>
<feature type="domain" description="Major facilitator superfamily (MFS) profile" evidence="8">
    <location>
        <begin position="1"/>
        <end position="158"/>
    </location>
</feature>
<evidence type="ECO:0000256" key="2">
    <source>
        <dbReference type="ARBA" id="ARBA00022448"/>
    </source>
</evidence>
<keyword evidence="4 7" id="KW-0812">Transmembrane</keyword>
<evidence type="ECO:0000256" key="3">
    <source>
        <dbReference type="ARBA" id="ARBA00022475"/>
    </source>
</evidence>